<organism evidence="2 3">
    <name type="scientific">Sorghum bicolor</name>
    <name type="common">Sorghum</name>
    <name type="synonym">Sorghum vulgare</name>
    <dbReference type="NCBI Taxonomy" id="4558"/>
    <lineage>
        <taxon>Eukaryota</taxon>
        <taxon>Viridiplantae</taxon>
        <taxon>Streptophyta</taxon>
        <taxon>Embryophyta</taxon>
        <taxon>Tracheophyta</taxon>
        <taxon>Spermatophyta</taxon>
        <taxon>Magnoliopsida</taxon>
        <taxon>Liliopsida</taxon>
        <taxon>Poales</taxon>
        <taxon>Poaceae</taxon>
        <taxon>PACMAD clade</taxon>
        <taxon>Panicoideae</taxon>
        <taxon>Andropogonodae</taxon>
        <taxon>Andropogoneae</taxon>
        <taxon>Sorghinae</taxon>
        <taxon>Sorghum</taxon>
    </lineage>
</organism>
<dbReference type="Proteomes" id="UP000000768">
    <property type="component" value="Chromosome 5"/>
</dbReference>
<reference evidence="3" key="2">
    <citation type="journal article" date="2018" name="Plant J.">
        <title>The Sorghum bicolor reference genome: improved assembly, gene annotations, a transcriptome atlas, and signatures of genome organization.</title>
        <authorList>
            <person name="McCormick R.F."/>
            <person name="Truong S.K."/>
            <person name="Sreedasyam A."/>
            <person name="Jenkins J."/>
            <person name="Shu S."/>
            <person name="Sims D."/>
            <person name="Kennedy M."/>
            <person name="Amirebrahimi M."/>
            <person name="Weers B.D."/>
            <person name="McKinley B."/>
            <person name="Mattison A."/>
            <person name="Morishige D.T."/>
            <person name="Grimwood J."/>
            <person name="Schmutz J."/>
            <person name="Mullet J.E."/>
        </authorList>
    </citation>
    <scope>NUCLEOTIDE SEQUENCE [LARGE SCALE GENOMIC DNA]</scope>
    <source>
        <strain evidence="3">cv. BTx623</strain>
    </source>
</reference>
<dbReference type="Gramene" id="KXG28314">
    <property type="protein sequence ID" value="KXG28314"/>
    <property type="gene ID" value="SORBI_3005G108700"/>
</dbReference>
<gene>
    <name evidence="2" type="ORF">SORBI_3005G108700</name>
</gene>
<protein>
    <submittedName>
        <fullName evidence="2">Uncharacterized protein</fullName>
    </submittedName>
</protein>
<keyword evidence="3" id="KW-1185">Reference proteome</keyword>
<proteinExistence type="predicted"/>
<evidence type="ECO:0000313" key="3">
    <source>
        <dbReference type="Proteomes" id="UP000000768"/>
    </source>
</evidence>
<sequence>MAARPGQAIGPWQRRASTTRSLGPLVAVAIPAALAPHGGEPSSPEVATPPRFARAATAVEPLAMARQGQAPRVEPLSAASPSGGTTGAKAPSRSPLARRI</sequence>
<accession>A0A1B6PRL3</accession>
<reference evidence="2 3" key="1">
    <citation type="journal article" date="2009" name="Nature">
        <title>The Sorghum bicolor genome and the diversification of grasses.</title>
        <authorList>
            <person name="Paterson A.H."/>
            <person name="Bowers J.E."/>
            <person name="Bruggmann R."/>
            <person name="Dubchak I."/>
            <person name="Grimwood J."/>
            <person name="Gundlach H."/>
            <person name="Haberer G."/>
            <person name="Hellsten U."/>
            <person name="Mitros T."/>
            <person name="Poliakov A."/>
            <person name="Schmutz J."/>
            <person name="Spannagl M."/>
            <person name="Tang H."/>
            <person name="Wang X."/>
            <person name="Wicker T."/>
            <person name="Bharti A.K."/>
            <person name="Chapman J."/>
            <person name="Feltus F.A."/>
            <person name="Gowik U."/>
            <person name="Grigoriev I.V."/>
            <person name="Lyons E."/>
            <person name="Maher C.A."/>
            <person name="Martis M."/>
            <person name="Narechania A."/>
            <person name="Otillar R.P."/>
            <person name="Penning B.W."/>
            <person name="Salamov A.A."/>
            <person name="Wang Y."/>
            <person name="Zhang L."/>
            <person name="Carpita N.C."/>
            <person name="Freeling M."/>
            <person name="Gingle A.R."/>
            <person name="Hash C.T."/>
            <person name="Keller B."/>
            <person name="Klein P."/>
            <person name="Kresovich S."/>
            <person name="McCann M.C."/>
            <person name="Ming R."/>
            <person name="Peterson D.G."/>
            <person name="Mehboob-ur-Rahman"/>
            <person name="Ware D."/>
            <person name="Westhoff P."/>
            <person name="Mayer K.F."/>
            <person name="Messing J."/>
            <person name="Rokhsar D.S."/>
        </authorList>
    </citation>
    <scope>NUCLEOTIDE SEQUENCE [LARGE SCALE GENOMIC DNA]</scope>
    <source>
        <strain evidence="3">cv. BTx623</strain>
    </source>
</reference>
<dbReference type="InParanoid" id="A0A1B6PRL3"/>
<feature type="region of interest" description="Disordered" evidence="1">
    <location>
        <begin position="65"/>
        <end position="100"/>
    </location>
</feature>
<evidence type="ECO:0000256" key="1">
    <source>
        <dbReference type="SAM" id="MobiDB-lite"/>
    </source>
</evidence>
<dbReference type="EMBL" id="CM000764">
    <property type="protein sequence ID" value="KXG28314.1"/>
    <property type="molecule type" value="Genomic_DNA"/>
</dbReference>
<evidence type="ECO:0000313" key="2">
    <source>
        <dbReference type="EMBL" id="KXG28314.1"/>
    </source>
</evidence>
<dbReference type="AlphaFoldDB" id="A0A1B6PRL3"/>
<name>A0A1B6PRL3_SORBI</name>